<accession>A0A1I1VAE7</accession>
<evidence type="ECO:0000256" key="9">
    <source>
        <dbReference type="ARBA" id="ARBA00023136"/>
    </source>
</evidence>
<keyword evidence="8" id="KW-0764">Sulfate transport</keyword>
<dbReference type="RefSeq" id="WP_092924743.1">
    <property type="nucleotide sequence ID" value="NZ_FOMZ01000003.1"/>
</dbReference>
<keyword evidence="12" id="KW-1185">Reference proteome</keyword>
<evidence type="ECO:0000256" key="5">
    <source>
        <dbReference type="ARBA" id="ARBA00022605"/>
    </source>
</evidence>
<dbReference type="Pfam" id="PF07264">
    <property type="entry name" value="EI24"/>
    <property type="match status" value="1"/>
</dbReference>
<comment type="subcellular location">
    <subcellularLocation>
        <location evidence="1">Membrane</location>
        <topology evidence="1">Multi-pass membrane protein</topology>
    </subcellularLocation>
</comment>
<evidence type="ECO:0000256" key="8">
    <source>
        <dbReference type="ARBA" id="ARBA00023032"/>
    </source>
</evidence>
<evidence type="ECO:0000313" key="12">
    <source>
        <dbReference type="Proteomes" id="UP000198716"/>
    </source>
</evidence>
<feature type="transmembrane region" description="Helical" evidence="10">
    <location>
        <begin position="206"/>
        <end position="231"/>
    </location>
</feature>
<evidence type="ECO:0000313" key="11">
    <source>
        <dbReference type="EMBL" id="SFD79946.1"/>
    </source>
</evidence>
<evidence type="ECO:0000256" key="2">
    <source>
        <dbReference type="ARBA" id="ARBA00022448"/>
    </source>
</evidence>
<dbReference type="PANTHER" id="PTHR37468">
    <property type="entry name" value="SULFATE TRANSPORTER CYSZ"/>
    <property type="match status" value="1"/>
</dbReference>
<dbReference type="EMBL" id="FOMZ01000003">
    <property type="protein sequence ID" value="SFD79946.1"/>
    <property type="molecule type" value="Genomic_DNA"/>
</dbReference>
<evidence type="ECO:0000256" key="4">
    <source>
        <dbReference type="ARBA" id="ARBA00022519"/>
    </source>
</evidence>
<keyword evidence="2" id="KW-0813">Transport</keyword>
<feature type="transmembrane region" description="Helical" evidence="10">
    <location>
        <begin position="71"/>
        <end position="104"/>
    </location>
</feature>
<name>A0A1I1VAE7_9ACTN</name>
<reference evidence="12" key="1">
    <citation type="submission" date="2016-10" db="EMBL/GenBank/DDBJ databases">
        <authorList>
            <person name="Varghese N."/>
            <person name="Submissions S."/>
        </authorList>
    </citation>
    <scope>NUCLEOTIDE SEQUENCE [LARGE SCALE GENOMIC DNA]</scope>
    <source>
        <strain evidence="12">DSM 45004</strain>
    </source>
</reference>
<feature type="transmembrane region" description="Helical" evidence="10">
    <location>
        <begin position="139"/>
        <end position="160"/>
    </location>
</feature>
<dbReference type="GO" id="GO:0000103">
    <property type="term" value="P:sulfate assimilation"/>
    <property type="evidence" value="ECO:0007669"/>
    <property type="project" value="TreeGrafter"/>
</dbReference>
<feature type="transmembrane region" description="Helical" evidence="10">
    <location>
        <begin position="166"/>
        <end position="185"/>
    </location>
</feature>
<sequence>MNHISAGARDLGTGFTSIVRSPRMLLLGGVPALLSSLLLLAGIVVLAFFSVDLADWLTPFADGWSEWWRRSFRGLLALALIAGAVLLGSVSFIALTLLIGGPFYDHIAERTERERGLGGDEGAGWLRLLSRGLADASRLVLIGVIGTLVLFPLGFVPVLGQTVVPVVGVLFGGWLIALELTGPVFQRLGMTVGTRHRILWRHRRTVLGFAVPAYLLCLVPVAQLLVIPAAVVGGTLLAHRVLGTRWPDESTADGNRTNGAGTV</sequence>
<proteinExistence type="predicted"/>
<evidence type="ECO:0000256" key="6">
    <source>
        <dbReference type="ARBA" id="ARBA00022692"/>
    </source>
</evidence>
<keyword evidence="9 10" id="KW-0472">Membrane</keyword>
<feature type="transmembrane region" description="Helical" evidence="10">
    <location>
        <begin position="25"/>
        <end position="51"/>
    </location>
</feature>
<evidence type="ECO:0000256" key="10">
    <source>
        <dbReference type="SAM" id="Phobius"/>
    </source>
</evidence>
<dbReference type="GO" id="GO:0005886">
    <property type="term" value="C:plasma membrane"/>
    <property type="evidence" value="ECO:0007669"/>
    <property type="project" value="TreeGrafter"/>
</dbReference>
<keyword evidence="5" id="KW-0028">Amino-acid biosynthesis</keyword>
<organism evidence="11 12">
    <name type="scientific">Actinopolyspora alba</name>
    <dbReference type="NCBI Taxonomy" id="673379"/>
    <lineage>
        <taxon>Bacteria</taxon>
        <taxon>Bacillati</taxon>
        <taxon>Actinomycetota</taxon>
        <taxon>Actinomycetes</taxon>
        <taxon>Actinopolysporales</taxon>
        <taxon>Actinopolysporaceae</taxon>
        <taxon>Actinopolyspora</taxon>
        <taxon>Actinopolyspora alba group</taxon>
    </lineage>
</organism>
<dbReference type="InterPro" id="IPR050480">
    <property type="entry name" value="CysZ-like"/>
</dbReference>
<dbReference type="GO" id="GO:0009675">
    <property type="term" value="F:high-affinity sulfate:proton symporter activity"/>
    <property type="evidence" value="ECO:0007669"/>
    <property type="project" value="TreeGrafter"/>
</dbReference>
<dbReference type="PANTHER" id="PTHR37468:SF1">
    <property type="entry name" value="SULFATE TRANSPORTER CYSZ"/>
    <property type="match status" value="1"/>
</dbReference>
<evidence type="ECO:0000256" key="3">
    <source>
        <dbReference type="ARBA" id="ARBA00022475"/>
    </source>
</evidence>
<protein>
    <submittedName>
        <fullName evidence="11">CysZ protein</fullName>
    </submittedName>
</protein>
<dbReference type="InterPro" id="IPR059112">
    <property type="entry name" value="CysZ/EI24"/>
</dbReference>
<evidence type="ECO:0000256" key="1">
    <source>
        <dbReference type="ARBA" id="ARBA00004141"/>
    </source>
</evidence>
<gene>
    <name evidence="11" type="ORF">SAMN04487819_103217</name>
</gene>
<keyword evidence="7 10" id="KW-1133">Transmembrane helix</keyword>
<keyword evidence="6 10" id="KW-0812">Transmembrane</keyword>
<keyword evidence="4" id="KW-0997">Cell inner membrane</keyword>
<keyword evidence="3" id="KW-1003">Cell membrane</keyword>
<dbReference type="AlphaFoldDB" id="A0A1I1VAE7"/>
<dbReference type="GO" id="GO:0019344">
    <property type="term" value="P:cysteine biosynthetic process"/>
    <property type="evidence" value="ECO:0007669"/>
    <property type="project" value="TreeGrafter"/>
</dbReference>
<dbReference type="Proteomes" id="UP000198716">
    <property type="component" value="Unassembled WGS sequence"/>
</dbReference>
<evidence type="ECO:0000256" key="7">
    <source>
        <dbReference type="ARBA" id="ARBA00022989"/>
    </source>
</evidence>